<reference evidence="4 5" key="1">
    <citation type="submission" date="2020-06" db="EMBL/GenBank/DDBJ databases">
        <title>WGS assembly of Ceratodon purpureus strain R40.</title>
        <authorList>
            <person name="Carey S.B."/>
            <person name="Jenkins J."/>
            <person name="Shu S."/>
            <person name="Lovell J.T."/>
            <person name="Sreedasyam A."/>
            <person name="Maumus F."/>
            <person name="Tiley G.P."/>
            <person name="Fernandez-Pozo N."/>
            <person name="Barry K."/>
            <person name="Chen C."/>
            <person name="Wang M."/>
            <person name="Lipzen A."/>
            <person name="Daum C."/>
            <person name="Saski C.A."/>
            <person name="Payton A.C."/>
            <person name="Mcbreen J.C."/>
            <person name="Conrad R.E."/>
            <person name="Kollar L.M."/>
            <person name="Olsson S."/>
            <person name="Huttunen S."/>
            <person name="Landis J.B."/>
            <person name="Wickett N.J."/>
            <person name="Johnson M.G."/>
            <person name="Rensing S.A."/>
            <person name="Grimwood J."/>
            <person name="Schmutz J."/>
            <person name="Mcdaniel S.F."/>
        </authorList>
    </citation>
    <scope>NUCLEOTIDE SEQUENCE [LARGE SCALE GENOMIC DNA]</scope>
    <source>
        <strain evidence="4 5">R40</strain>
    </source>
</reference>
<dbReference type="GO" id="GO:0007165">
    <property type="term" value="P:signal transduction"/>
    <property type="evidence" value="ECO:0007669"/>
    <property type="project" value="TreeGrafter"/>
</dbReference>
<evidence type="ECO:0000256" key="1">
    <source>
        <dbReference type="ARBA" id="ARBA00010954"/>
    </source>
</evidence>
<evidence type="ECO:0000256" key="2">
    <source>
        <dbReference type="SAM" id="Coils"/>
    </source>
</evidence>
<name>A0A8T0GFV8_CERPU</name>
<accession>A0A8T0GFV8</accession>
<protein>
    <recommendedName>
        <fullName evidence="6">T-complex protein 11</fullName>
    </recommendedName>
</protein>
<feature type="region of interest" description="Disordered" evidence="3">
    <location>
        <begin position="660"/>
        <end position="698"/>
    </location>
</feature>
<evidence type="ECO:0000313" key="5">
    <source>
        <dbReference type="Proteomes" id="UP000822688"/>
    </source>
</evidence>
<comment type="caution">
    <text evidence="4">The sequence shown here is derived from an EMBL/GenBank/DDBJ whole genome shotgun (WGS) entry which is preliminary data.</text>
</comment>
<feature type="coiled-coil region" evidence="2">
    <location>
        <begin position="46"/>
        <end position="122"/>
    </location>
</feature>
<evidence type="ECO:0008006" key="6">
    <source>
        <dbReference type="Google" id="ProtNLM"/>
    </source>
</evidence>
<comment type="similarity">
    <text evidence="1">Belongs to the TCP11 family.</text>
</comment>
<dbReference type="InterPro" id="IPR008862">
    <property type="entry name" value="Tcp11"/>
</dbReference>
<evidence type="ECO:0000256" key="3">
    <source>
        <dbReference type="SAM" id="MobiDB-lite"/>
    </source>
</evidence>
<feature type="region of interest" description="Disordered" evidence="3">
    <location>
        <begin position="409"/>
        <end position="437"/>
    </location>
</feature>
<dbReference type="AlphaFoldDB" id="A0A8T0GFV8"/>
<dbReference type="Pfam" id="PF05794">
    <property type="entry name" value="Tcp11"/>
    <property type="match status" value="1"/>
</dbReference>
<sequence>MATSVHRDHLAGGEGNMMVNPGTGVAFDIEISECVISNSPVPKWLRQRLEDSLESKTKSLDDIETRLKEAELRRQQFHEWLANKARPKRRVSPPHSGSEDLAQRLEAKLSAAEHKRAELQAQEHLRFTRIHELRLAAKTETHLRMEREREELGCKVESRVHQAETNRLALLELEKQRRAAAHERSAHSAVVRTNQEGKDRERIEALRLTICQKIAAAEEKRACLIEAGKCRAQATVLQARRVAEEVVRERELERRNKREKLEARLQRARRQRAEFLQKRGGCRNSCQQKLKQGDRLCRKLTRCWRQFRQSRCTTYELAHNYAACGLDEKSAKSVSFEELASRITSPTSLRTVKALLARIESRLKLSLEGQSSTVASIDHLLKHVSLPARKSRPSSTSILIRKDKDLRRSKLGLPPKDSSQTSPVAQEALKTKECPKPAEKELDRYPARVFLCAYMILGQPEGVFSTGSEKRELALSEAAARLLPEFEALMGIILDGSRSSPAGPSSPNGSPQKRSRSEWPAETGAPVPLPAFRPFAAQLAAFDAAWCAYLYHFVAWKVKDARVLEEEMTRMSCQLEVSMLQKCKFPTDGDVSVLNPDVQAIRTQVLQDQRLLQDRILHLTGKAGVKRLEEALREARTKHAEAIAEGAPIYSPFITLTGSGSVASDSNSPPNNPPPSESPSQEIDDKDKPKVVKPQLTFPPPIRRVPVSLMVQDTQESLPNHQGAELTNETIVNEMLHDAKWQLKNGGASPTGPELSLATKRMIEIQTQVRTTMENAFWDSIAAGLAQKPTDYKRFVSLIGEVREELEALVPEGWRDELRESMDLELIAQILESGSNDVEHLQRLLDYASKLILKLGSPARDSTAKAAHESLVKELAATVSSGSKDPEDAFFTTIVKGLRFIFEQLQVLKQDINATRLRALAPLISGTAGVEYMRKAFATRYQLEIGAKLAEISQRLPNTLVWFTEGFQSFEQEKTELEASLAPVQGTLPTALSSVASGLPPPSSMRTGGRIGVSSGLAAAVPTAGSGLHPAGGKRLYEVEWKSSSTLVHLGLLRILRRNEPAQEPWVPETLALNTTRLRDCQNAFQRILVIATGLLVARQGLISQDIASLKLEEIMEKGKQKLEILLNETTSSLTQIGTVLAEIANRADEVETSDPPVAPMSAELMTRVLRKSLSPEDPVFARVSAAVEASLRALLVLGKSSEGMAVAQAALKRIGGVYLMDKVIATADALEVVAEVTCRVHEPWYSCIVGAFRTLE</sequence>
<evidence type="ECO:0000313" key="4">
    <source>
        <dbReference type="EMBL" id="KAG0556072.1"/>
    </source>
</evidence>
<feature type="compositionally biased region" description="Low complexity" evidence="3">
    <location>
        <begin position="497"/>
        <end position="511"/>
    </location>
</feature>
<keyword evidence="2" id="KW-0175">Coiled coil</keyword>
<keyword evidence="5" id="KW-1185">Reference proteome</keyword>
<dbReference type="PANTHER" id="PTHR12832:SF11">
    <property type="entry name" value="LD23868P"/>
    <property type="match status" value="1"/>
</dbReference>
<dbReference type="PANTHER" id="PTHR12832">
    <property type="entry name" value="TESTIS-SPECIFIC PROTEIN PBS13 T-COMPLEX 11"/>
    <property type="match status" value="1"/>
</dbReference>
<feature type="coiled-coil region" evidence="2">
    <location>
        <begin position="249"/>
        <end position="278"/>
    </location>
</feature>
<feature type="region of interest" description="Disordered" evidence="3">
    <location>
        <begin position="497"/>
        <end position="522"/>
    </location>
</feature>
<dbReference type="Proteomes" id="UP000822688">
    <property type="component" value="Chromosome 11"/>
</dbReference>
<organism evidence="4 5">
    <name type="scientific">Ceratodon purpureus</name>
    <name type="common">Fire moss</name>
    <name type="synonym">Dicranum purpureum</name>
    <dbReference type="NCBI Taxonomy" id="3225"/>
    <lineage>
        <taxon>Eukaryota</taxon>
        <taxon>Viridiplantae</taxon>
        <taxon>Streptophyta</taxon>
        <taxon>Embryophyta</taxon>
        <taxon>Bryophyta</taxon>
        <taxon>Bryophytina</taxon>
        <taxon>Bryopsida</taxon>
        <taxon>Dicranidae</taxon>
        <taxon>Pseudoditrichales</taxon>
        <taxon>Ditrichaceae</taxon>
        <taxon>Ceratodon</taxon>
    </lineage>
</organism>
<proteinExistence type="inferred from homology"/>
<dbReference type="EMBL" id="CM026432">
    <property type="protein sequence ID" value="KAG0556072.1"/>
    <property type="molecule type" value="Genomic_DNA"/>
</dbReference>
<gene>
    <name evidence="4" type="ORF">KC19_11G023800</name>
</gene>